<keyword evidence="2" id="KW-1185">Reference proteome</keyword>
<evidence type="ECO:0000313" key="1">
    <source>
        <dbReference type="EMBL" id="CAH3199277.1"/>
    </source>
</evidence>
<reference evidence="1 2" key="1">
    <citation type="submission" date="2022-05" db="EMBL/GenBank/DDBJ databases">
        <authorList>
            <consortium name="Genoscope - CEA"/>
            <person name="William W."/>
        </authorList>
    </citation>
    <scope>NUCLEOTIDE SEQUENCE [LARGE SCALE GENOMIC DNA]</scope>
</reference>
<evidence type="ECO:0000313" key="2">
    <source>
        <dbReference type="Proteomes" id="UP001159427"/>
    </source>
</evidence>
<dbReference type="EMBL" id="CALNXI010007102">
    <property type="protein sequence ID" value="CAH3199277.1"/>
    <property type="molecule type" value="Genomic_DNA"/>
</dbReference>
<dbReference type="Proteomes" id="UP001159427">
    <property type="component" value="Unassembled WGS sequence"/>
</dbReference>
<comment type="caution">
    <text evidence="1">The sequence shown here is derived from an EMBL/GenBank/DDBJ whole genome shotgun (WGS) entry which is preliminary data.</text>
</comment>
<gene>
    <name evidence="1" type="ORF">PEVE_00039852</name>
</gene>
<organism evidence="1 2">
    <name type="scientific">Porites evermanni</name>
    <dbReference type="NCBI Taxonomy" id="104178"/>
    <lineage>
        <taxon>Eukaryota</taxon>
        <taxon>Metazoa</taxon>
        <taxon>Cnidaria</taxon>
        <taxon>Anthozoa</taxon>
        <taxon>Hexacorallia</taxon>
        <taxon>Scleractinia</taxon>
        <taxon>Fungiina</taxon>
        <taxon>Poritidae</taxon>
        <taxon>Porites</taxon>
    </lineage>
</organism>
<proteinExistence type="predicted"/>
<protein>
    <submittedName>
        <fullName evidence="1">Uncharacterized protein</fullName>
    </submittedName>
</protein>
<sequence length="59" mass="6647">MPVLEERWRGEGQNFTSCEKLQAQGHAAAALALWRNMLEPFGSKTKGWGDQENLKCPTK</sequence>
<name>A0ABN8T4Q5_9CNID</name>
<feature type="non-terminal residue" evidence="1">
    <location>
        <position position="59"/>
    </location>
</feature>
<accession>A0ABN8T4Q5</accession>